<dbReference type="Proteomes" id="UP000887575">
    <property type="component" value="Unassembled WGS sequence"/>
</dbReference>
<proteinExistence type="predicted"/>
<protein>
    <submittedName>
        <fullName evidence="2">Uncharacterized protein</fullName>
    </submittedName>
</protein>
<keyword evidence="1" id="KW-1185">Reference proteome</keyword>
<evidence type="ECO:0000313" key="2">
    <source>
        <dbReference type="WBParaSite" id="MBELARI_LOCUS13270"/>
    </source>
</evidence>
<sequence>MFTSCLMTNNLYCVQIDALNSGYPFSFFKINTYLSSLTLALQKGTVFFQLALSFNRFFAIFYQSQYYHVTERLLPLQVCLFFGIPLVLYGGMQTGVKIWNDQGTTRYTFGGPLYDPRMGAFTVFYVRNREWRQHLKASLEYASAAVDIIILFLDLTIFKKVTEQQKQKVFHANGIERRLLKQVSTEFVII</sequence>
<reference evidence="2" key="1">
    <citation type="submission" date="2024-02" db="UniProtKB">
        <authorList>
            <consortium name="WormBaseParasite"/>
        </authorList>
    </citation>
    <scope>IDENTIFICATION</scope>
</reference>
<dbReference type="WBParaSite" id="MBELARI_LOCUS13270">
    <property type="protein sequence ID" value="MBELARI_LOCUS13270"/>
    <property type="gene ID" value="MBELARI_LOCUS13270"/>
</dbReference>
<accession>A0AAF3EH15</accession>
<organism evidence="1 2">
    <name type="scientific">Mesorhabditis belari</name>
    <dbReference type="NCBI Taxonomy" id="2138241"/>
    <lineage>
        <taxon>Eukaryota</taxon>
        <taxon>Metazoa</taxon>
        <taxon>Ecdysozoa</taxon>
        <taxon>Nematoda</taxon>
        <taxon>Chromadorea</taxon>
        <taxon>Rhabditida</taxon>
        <taxon>Rhabditina</taxon>
        <taxon>Rhabditomorpha</taxon>
        <taxon>Rhabditoidea</taxon>
        <taxon>Rhabditidae</taxon>
        <taxon>Mesorhabditinae</taxon>
        <taxon>Mesorhabditis</taxon>
    </lineage>
</organism>
<evidence type="ECO:0000313" key="1">
    <source>
        <dbReference type="Proteomes" id="UP000887575"/>
    </source>
</evidence>
<name>A0AAF3EH15_9BILA</name>
<dbReference type="AlphaFoldDB" id="A0AAF3EH15"/>